<evidence type="ECO:0000256" key="2">
    <source>
        <dbReference type="SAM" id="Phobius"/>
    </source>
</evidence>
<evidence type="ECO:0000313" key="3">
    <source>
        <dbReference type="EMBL" id="SDJ43163.1"/>
    </source>
</evidence>
<keyword evidence="2" id="KW-1133">Transmembrane helix</keyword>
<keyword evidence="4" id="KW-1185">Reference proteome</keyword>
<evidence type="ECO:0000313" key="4">
    <source>
        <dbReference type="Proteomes" id="UP000199155"/>
    </source>
</evidence>
<dbReference type="EMBL" id="FNFF01000001">
    <property type="protein sequence ID" value="SDJ43163.1"/>
    <property type="molecule type" value="Genomic_DNA"/>
</dbReference>
<dbReference type="OrthoDB" id="4328186at2"/>
<dbReference type="PANTHER" id="PTHR32309">
    <property type="entry name" value="TYROSINE-PROTEIN KINASE"/>
    <property type="match status" value="1"/>
</dbReference>
<name>A0A1G8TP32_9ACTN</name>
<evidence type="ECO:0000256" key="1">
    <source>
        <dbReference type="SAM" id="MobiDB-lite"/>
    </source>
</evidence>
<feature type="transmembrane region" description="Helical" evidence="2">
    <location>
        <begin position="21"/>
        <end position="40"/>
    </location>
</feature>
<dbReference type="InterPro" id="IPR050445">
    <property type="entry name" value="Bact_polysacc_biosynth/exp"/>
</dbReference>
<dbReference type="AlphaFoldDB" id="A0A1G8TP32"/>
<gene>
    <name evidence="3" type="ORF">SAMN05421806_101371</name>
</gene>
<feature type="compositionally biased region" description="Low complexity" evidence="1">
    <location>
        <begin position="432"/>
        <end position="448"/>
    </location>
</feature>
<dbReference type="STRING" id="417292.SAMN05421806_101371"/>
<keyword evidence="2" id="KW-0472">Membrane</keyword>
<reference evidence="3 4" key="1">
    <citation type="submission" date="2016-10" db="EMBL/GenBank/DDBJ databases">
        <authorList>
            <person name="de Groot N.N."/>
        </authorList>
    </citation>
    <scope>NUCLEOTIDE SEQUENCE [LARGE SCALE GENOMIC DNA]</scope>
    <source>
        <strain evidence="3 4">CGMCC 4.5727</strain>
    </source>
</reference>
<sequence length="455" mass="47192">MHDEAIHLATVGRVVRRRLRLLAVLTLVGALVGLGLSVVFPPRYTTSASVLLSGQWEERELLTQAEIATSSAVLDRSAAALRRSGGNGGDLKDRVAAKVSEGNIIKVSGTAETPERAQRLADQVAKDYVAYAARLAGDTTDPDAALQPEALKKLVVQTSRRITELAKAADPGQSVESVQGRTELEKLRTALQESIEKLDEVDPALNRANMVVMGPAARPAGEAPPTRVQFIAGGALLFLLVAVVGHLAAARVGRRPRTEAEIAAALGCPVLGTVDVPGERSAEETEHGGARARTRRILGLDTRWDLPTLQASGGEEARRIRYGRVCGRLRDRLPSSGRPLLALVPDGDGVASRAALRLAAEAGDDPLLHVTGVSMVRPLVPDRGTEAGAVLVLGAGTWTAGDLAAVAESCADAGHELVGAVVAAAVRSRTAGADGRAPQGAAPVAVGADTRGGAS</sequence>
<feature type="transmembrane region" description="Helical" evidence="2">
    <location>
        <begin position="228"/>
        <end position="249"/>
    </location>
</feature>
<accession>A0A1G8TP32</accession>
<dbReference type="RefSeq" id="WP_093607699.1">
    <property type="nucleotide sequence ID" value="NZ_FNFF01000001.1"/>
</dbReference>
<dbReference type="PANTHER" id="PTHR32309:SF31">
    <property type="entry name" value="CAPSULAR EXOPOLYSACCHARIDE FAMILY"/>
    <property type="match status" value="1"/>
</dbReference>
<organism evidence="3 4">
    <name type="scientific">Streptomyces indicus</name>
    <dbReference type="NCBI Taxonomy" id="417292"/>
    <lineage>
        <taxon>Bacteria</taxon>
        <taxon>Bacillati</taxon>
        <taxon>Actinomycetota</taxon>
        <taxon>Actinomycetes</taxon>
        <taxon>Kitasatosporales</taxon>
        <taxon>Streptomycetaceae</taxon>
        <taxon>Streptomyces</taxon>
    </lineage>
</organism>
<protein>
    <submittedName>
        <fullName evidence="3">Chain length determinant protein</fullName>
    </submittedName>
</protein>
<keyword evidence="2" id="KW-0812">Transmembrane</keyword>
<dbReference type="Proteomes" id="UP000199155">
    <property type="component" value="Unassembled WGS sequence"/>
</dbReference>
<proteinExistence type="predicted"/>
<feature type="region of interest" description="Disordered" evidence="1">
    <location>
        <begin position="432"/>
        <end position="455"/>
    </location>
</feature>